<keyword evidence="2" id="KW-0378">Hydrolase</keyword>
<dbReference type="OrthoDB" id="983143at2"/>
<keyword evidence="2" id="KW-0121">Carboxypeptidase</keyword>
<gene>
    <name evidence="2" type="ORF">EWU20_04550</name>
</gene>
<dbReference type="EMBL" id="SEWY01000002">
    <property type="protein sequence ID" value="TBH74418.1"/>
    <property type="molecule type" value="Genomic_DNA"/>
</dbReference>
<feature type="signal peptide" evidence="1">
    <location>
        <begin position="1"/>
        <end position="19"/>
    </location>
</feature>
<organism evidence="2 3">
    <name type="scientific">Aquirufa antheringensis</name>
    <dbReference type="NCBI Taxonomy" id="2516559"/>
    <lineage>
        <taxon>Bacteria</taxon>
        <taxon>Pseudomonadati</taxon>
        <taxon>Bacteroidota</taxon>
        <taxon>Cytophagia</taxon>
        <taxon>Cytophagales</taxon>
        <taxon>Flectobacillaceae</taxon>
        <taxon>Aquirufa</taxon>
    </lineage>
</organism>
<name>A0A4Q9BGR7_9BACT</name>
<feature type="chain" id="PRO_5020844372" evidence="1">
    <location>
        <begin position="20"/>
        <end position="839"/>
    </location>
</feature>
<keyword evidence="1" id="KW-0732">Signal</keyword>
<evidence type="ECO:0000313" key="3">
    <source>
        <dbReference type="Proteomes" id="UP000293583"/>
    </source>
</evidence>
<accession>A0A4Q9BGR7</accession>
<dbReference type="AlphaFoldDB" id="A0A4Q9BGR7"/>
<dbReference type="Pfam" id="PF18939">
    <property type="entry name" value="DUF5686"/>
    <property type="match status" value="1"/>
</dbReference>
<comment type="caution">
    <text evidence="2">The sequence shown here is derived from an EMBL/GenBank/DDBJ whole genome shotgun (WGS) entry which is preliminary data.</text>
</comment>
<dbReference type="Gene3D" id="2.60.40.1120">
    <property type="entry name" value="Carboxypeptidase-like, regulatory domain"/>
    <property type="match status" value="1"/>
</dbReference>
<reference evidence="2 3" key="1">
    <citation type="submission" date="2019-02" db="EMBL/GenBank/DDBJ databases">
        <title>Genome of a new Bacteroidetes strain.</title>
        <authorList>
            <person name="Pitt A."/>
        </authorList>
    </citation>
    <scope>NUCLEOTIDE SEQUENCE [LARGE SCALE GENOMIC DNA]</scope>
    <source>
        <strain evidence="2 3">103A-SOEBACH</strain>
    </source>
</reference>
<dbReference type="Pfam" id="PF13715">
    <property type="entry name" value="CarbopepD_reg_2"/>
    <property type="match status" value="1"/>
</dbReference>
<evidence type="ECO:0000256" key="1">
    <source>
        <dbReference type="SAM" id="SignalP"/>
    </source>
</evidence>
<dbReference type="Proteomes" id="UP000293583">
    <property type="component" value="Unassembled WGS sequence"/>
</dbReference>
<dbReference type="InterPro" id="IPR043741">
    <property type="entry name" value="DUF5686"/>
</dbReference>
<dbReference type="RefSeq" id="WP_130922882.1">
    <property type="nucleotide sequence ID" value="NZ_JAANOL010000002.1"/>
</dbReference>
<evidence type="ECO:0000313" key="2">
    <source>
        <dbReference type="EMBL" id="TBH74418.1"/>
    </source>
</evidence>
<dbReference type="GO" id="GO:0004180">
    <property type="term" value="F:carboxypeptidase activity"/>
    <property type="evidence" value="ECO:0007669"/>
    <property type="project" value="UniProtKB-KW"/>
</dbReference>
<keyword evidence="2" id="KW-0645">Protease</keyword>
<proteinExistence type="predicted"/>
<dbReference type="Gene3D" id="2.50.20.10">
    <property type="entry name" value="Lipoprotein localisation LolA/LolB/LppX"/>
    <property type="match status" value="1"/>
</dbReference>
<keyword evidence="3" id="KW-1185">Reference proteome</keyword>
<sequence length="839" mass="95971">MKLKFSLLLAFFMYCTVFTSEGQFLIKGRVTDAKNGDPIPFASVGLVGVSQGATTNFQGEFTLNSKYSADSLFASFVGYKKRVKKITRGAKLQDIDFQLEPTGREMAEVIVYSGENPAFKILRGVIRNREKNDRSKLSAYEYDSYAKMELDVDNISEKFKERKVMKDIAQAIQKFEKIAGEDGKLIIPTYISESVGKFYYLENPQRKKETITKTNIKGIGVKDGSLISQLVGGNLVANYNFYQNFVGFFGKDFASPVGENWKGNYTYFLGDTVNVDGHVCYQMDFDPKNPMDLVFRGQMWIDTTSFALVQIDAAVDKAANLNFIDKIKISQELEQTSSGAWLPARTRFLIDLEEITKGSAGMLLKMYISNKDFIVNQPHELGFYDLTTEVAEDAMQPNPEFWKYARHEPLSTQDLMASALIDSVQNLPVVRTYIEIAELVLSGYKKFNDIEVGPYISSFALNKIEGARFRLGFRTNANFDKHWILRGNVGFGTKDLVPKYSAEVNYLFSKKKWTVAGLRHSYDIERVGLTPELIGDNKLFYSFTRWGAFSGAFFRRESEAFFSSELYKGLTVRTSLNTRSFDPLFRFQYRLNPELGRASAVQDYYQETFATVELRFAKNETYIMNGNERITLATKRIPVITLKYQHGFKGFLGGDFTYDRVTLKAYQTFRIGNLGRSDYTFTAGYTPSNLPAPLLFPHLGNETFFFVRSAYSTMNYFEFVSDQYASIQYNHNFEGLLFNRLPLIKKLKWRFIASGNILMGSQRSANREMMKDVNSPLRSKFLDQYSFDSLDPNKPFAEVGYGIDNIFKILRVQAFHRLTYLDHGNPQRFRLMASVNFSF</sequence>
<protein>
    <submittedName>
        <fullName evidence="2">Carboxypeptidase-like regulatory domain-containing protein</fullName>
    </submittedName>
</protein>
<dbReference type="InterPro" id="IPR008969">
    <property type="entry name" value="CarboxyPept-like_regulatory"/>
</dbReference>
<dbReference type="SUPFAM" id="SSF49464">
    <property type="entry name" value="Carboxypeptidase regulatory domain-like"/>
    <property type="match status" value="1"/>
</dbReference>